<evidence type="ECO:0000256" key="1">
    <source>
        <dbReference type="SAM" id="SignalP"/>
    </source>
</evidence>
<dbReference type="Proteomes" id="UP000295793">
    <property type="component" value="Unassembled WGS sequence"/>
</dbReference>
<dbReference type="AlphaFoldDB" id="A0A4R3I4E1"/>
<evidence type="ECO:0000313" key="2">
    <source>
        <dbReference type="EMBL" id="TCS39751.1"/>
    </source>
</evidence>
<feature type="signal peptide" evidence="1">
    <location>
        <begin position="1"/>
        <end position="24"/>
    </location>
</feature>
<keyword evidence="1" id="KW-0732">Signal</keyword>
<gene>
    <name evidence="2" type="ORF">BCF53_11236</name>
</gene>
<accession>A0A4R3I4E1</accession>
<name>A0A4R3I4E1_9GAMM</name>
<evidence type="ECO:0000313" key="3">
    <source>
        <dbReference type="Proteomes" id="UP000295793"/>
    </source>
</evidence>
<organism evidence="2 3">
    <name type="scientific">Reinekea marinisedimentorum</name>
    <dbReference type="NCBI Taxonomy" id="230495"/>
    <lineage>
        <taxon>Bacteria</taxon>
        <taxon>Pseudomonadati</taxon>
        <taxon>Pseudomonadota</taxon>
        <taxon>Gammaproteobacteria</taxon>
        <taxon>Oceanospirillales</taxon>
        <taxon>Saccharospirillaceae</taxon>
        <taxon>Reinekea</taxon>
    </lineage>
</organism>
<proteinExistence type="predicted"/>
<reference evidence="2 3" key="1">
    <citation type="submission" date="2019-03" db="EMBL/GenBank/DDBJ databases">
        <title>Genomic Encyclopedia of Archaeal and Bacterial Type Strains, Phase II (KMG-II): from individual species to whole genera.</title>
        <authorList>
            <person name="Goeker M."/>
        </authorList>
    </citation>
    <scope>NUCLEOTIDE SEQUENCE [LARGE SCALE GENOMIC DNA]</scope>
    <source>
        <strain evidence="2 3">DSM 15388</strain>
    </source>
</reference>
<comment type="caution">
    <text evidence="2">The sequence shown here is derived from an EMBL/GenBank/DDBJ whole genome shotgun (WGS) entry which is preliminary data.</text>
</comment>
<protein>
    <recommendedName>
        <fullName evidence="4">Cytochrome P460</fullName>
    </recommendedName>
</protein>
<dbReference type="EMBL" id="SLZR01000012">
    <property type="protein sequence ID" value="TCS39751.1"/>
    <property type="molecule type" value="Genomic_DNA"/>
</dbReference>
<feature type="chain" id="PRO_5020820812" description="Cytochrome P460" evidence="1">
    <location>
        <begin position="25"/>
        <end position="172"/>
    </location>
</feature>
<keyword evidence="3" id="KW-1185">Reference proteome</keyword>
<evidence type="ECO:0008006" key="4">
    <source>
        <dbReference type="Google" id="ProtNLM"/>
    </source>
</evidence>
<sequence length="172" mass="19185">MPIKPAMVQCLLIFFFFLNQPVAAESVASYPEGWETWPIVKESMTLPADTVLPPDTSLFIQESVKAYNWINEGRGSALTIRVHPDKLEQYQSHGHYTDGPTVVAVSEVDGIIWVTEHIAGIAIYGSYNRKGEDVSEMHPTLDPDFCHGCHNTYQDICINGTCAEPVLEIFGR</sequence>
<dbReference type="RefSeq" id="WP_207902736.1">
    <property type="nucleotide sequence ID" value="NZ_SLZR01000012.1"/>
</dbReference>